<evidence type="ECO:0000313" key="3">
    <source>
        <dbReference type="Proteomes" id="UP000037151"/>
    </source>
</evidence>
<dbReference type="RefSeq" id="WP_107085639.1">
    <property type="nucleotide sequence ID" value="NZ_KQ257831.1"/>
</dbReference>
<dbReference type="Pfam" id="PF12680">
    <property type="entry name" value="SnoaL_2"/>
    <property type="match status" value="1"/>
</dbReference>
<dbReference type="InterPro" id="IPR032710">
    <property type="entry name" value="NTF2-like_dom_sf"/>
</dbReference>
<feature type="domain" description="SnoaL-like" evidence="1">
    <location>
        <begin position="22"/>
        <end position="123"/>
    </location>
</feature>
<dbReference type="PATRIC" id="fig|42234.21.peg.6994"/>
<proteinExistence type="predicted"/>
<name>A0A0L0JR40_9ACTN</name>
<dbReference type="OrthoDB" id="333383at2"/>
<dbReference type="AlphaFoldDB" id="A0A0L0JR40"/>
<evidence type="ECO:0000259" key="1">
    <source>
        <dbReference type="Pfam" id="PF12680"/>
    </source>
</evidence>
<dbReference type="Proteomes" id="UP000037151">
    <property type="component" value="Unassembled WGS sequence"/>
</dbReference>
<dbReference type="SUPFAM" id="SSF54427">
    <property type="entry name" value="NTF2-like"/>
    <property type="match status" value="1"/>
</dbReference>
<evidence type="ECO:0000313" key="2">
    <source>
        <dbReference type="EMBL" id="KND28217.1"/>
    </source>
</evidence>
<dbReference type="InterPro" id="IPR037401">
    <property type="entry name" value="SnoaL-like"/>
</dbReference>
<sequence>MNTTLSDVAATDTEGVEAFCARWEKAWNDHDGDAAAALCAQDLVYDEPALGKTSYGPDSIREFVTHMSRGFPDYTFTRMGLYGEVTRRAVLVAWRFSGTLAGTDRRVEFHGDDRLELGEDGLIHAYRCLYDYHSVLSQISDAESAK</sequence>
<reference evidence="3" key="1">
    <citation type="submission" date="2014-07" db="EMBL/GenBank/DDBJ databases">
        <title>Genome sequencing of plant-pathogenic Streptomyces species.</title>
        <authorList>
            <person name="Harrison J."/>
            <person name="Sapp M."/>
            <person name="Thwaites R."/>
            <person name="Studholme D.J."/>
        </authorList>
    </citation>
    <scope>NUCLEOTIDE SEQUENCE [LARGE SCALE GENOMIC DNA]</scope>
    <source>
        <strain evidence="3">NCPPB 4445</strain>
    </source>
</reference>
<accession>A0A0L0JR40</accession>
<protein>
    <recommendedName>
        <fullName evidence="1">SnoaL-like domain-containing protein</fullName>
    </recommendedName>
</protein>
<dbReference type="Gene3D" id="3.10.450.50">
    <property type="match status" value="1"/>
</dbReference>
<dbReference type="EMBL" id="JPPY01000191">
    <property type="protein sequence ID" value="KND28217.1"/>
    <property type="molecule type" value="Genomic_DNA"/>
</dbReference>
<comment type="caution">
    <text evidence="2">The sequence shown here is derived from an EMBL/GenBank/DDBJ whole genome shotgun (WGS) entry which is preliminary data.</text>
</comment>
<organism evidence="2 3">
    <name type="scientific">Streptomyces acidiscabies</name>
    <dbReference type="NCBI Taxonomy" id="42234"/>
    <lineage>
        <taxon>Bacteria</taxon>
        <taxon>Bacillati</taxon>
        <taxon>Actinomycetota</taxon>
        <taxon>Actinomycetes</taxon>
        <taxon>Kitasatosporales</taxon>
        <taxon>Streptomycetaceae</taxon>
        <taxon>Streptomyces</taxon>
    </lineage>
</organism>
<gene>
    <name evidence="2" type="ORF">IQ63_33940</name>
</gene>